<feature type="transmembrane region" description="Helical" evidence="1">
    <location>
        <begin position="172"/>
        <end position="191"/>
    </location>
</feature>
<dbReference type="EMBL" id="CTKE01000002">
    <property type="protein sequence ID" value="CQI88013.1"/>
    <property type="molecule type" value="Genomic_DNA"/>
</dbReference>
<dbReference type="AlphaFoldDB" id="A0A0U1HNA1"/>
<evidence type="ECO:0000259" key="3">
    <source>
        <dbReference type="Pfam" id="PF19040"/>
    </source>
</evidence>
<feature type="domain" description="SGNH" evidence="3">
    <location>
        <begin position="422"/>
        <end position="656"/>
    </location>
</feature>
<evidence type="ECO:0000259" key="2">
    <source>
        <dbReference type="Pfam" id="PF01757"/>
    </source>
</evidence>
<keyword evidence="1" id="KW-0812">Transmembrane</keyword>
<keyword evidence="4" id="KW-0012">Acyltransferase</keyword>
<reference evidence="4 5" key="1">
    <citation type="submission" date="2015-03" db="EMBL/GenBank/DDBJ databases">
        <authorList>
            <person name="Murphy D."/>
        </authorList>
    </citation>
    <scope>NUCLEOTIDE SEQUENCE [LARGE SCALE GENOMIC DNA]</scope>
    <source>
        <strain evidence="4 5">68/02</strain>
    </source>
</reference>
<proteinExistence type="predicted"/>
<dbReference type="STRING" id="29485.CH64_2272"/>
<feature type="transmembrane region" description="Helical" evidence="1">
    <location>
        <begin position="284"/>
        <end position="302"/>
    </location>
</feature>
<dbReference type="OrthoDB" id="9767863at2"/>
<feature type="transmembrane region" description="Helical" evidence="1">
    <location>
        <begin position="352"/>
        <end position="373"/>
    </location>
</feature>
<feature type="transmembrane region" description="Helical" evidence="1">
    <location>
        <begin position="42"/>
        <end position="62"/>
    </location>
</feature>
<dbReference type="EC" id="2.3.1.-" evidence="4"/>
<gene>
    <name evidence="4" type="primary">oatA</name>
    <name evidence="4" type="ORF">ERS008555_00341</name>
</gene>
<accession>A0A0U1HNA1</accession>
<feature type="transmembrane region" description="Helical" evidence="1">
    <location>
        <begin position="15"/>
        <end position="35"/>
    </location>
</feature>
<evidence type="ECO:0000313" key="5">
    <source>
        <dbReference type="Proteomes" id="UP000042054"/>
    </source>
</evidence>
<keyword evidence="4" id="KW-0808">Transferase</keyword>
<dbReference type="GO" id="GO:0009103">
    <property type="term" value="P:lipopolysaccharide biosynthetic process"/>
    <property type="evidence" value="ECO:0007669"/>
    <property type="project" value="TreeGrafter"/>
</dbReference>
<dbReference type="Pfam" id="PF19040">
    <property type="entry name" value="SGNH"/>
    <property type="match status" value="1"/>
</dbReference>
<dbReference type="GO" id="GO:0016020">
    <property type="term" value="C:membrane"/>
    <property type="evidence" value="ECO:0007669"/>
    <property type="project" value="TreeGrafter"/>
</dbReference>
<feature type="domain" description="Acyltransferase 3" evidence="2">
    <location>
        <begin position="10"/>
        <end position="340"/>
    </location>
</feature>
<dbReference type="Pfam" id="PF01757">
    <property type="entry name" value="Acyl_transf_3"/>
    <property type="match status" value="1"/>
</dbReference>
<feature type="transmembrane region" description="Helical" evidence="1">
    <location>
        <begin position="108"/>
        <end position="125"/>
    </location>
</feature>
<dbReference type="GO" id="GO:0016747">
    <property type="term" value="F:acyltransferase activity, transferring groups other than amino-acyl groups"/>
    <property type="evidence" value="ECO:0007669"/>
    <property type="project" value="InterPro"/>
</dbReference>
<feature type="transmembrane region" description="Helical" evidence="1">
    <location>
        <begin position="82"/>
        <end position="101"/>
    </location>
</feature>
<evidence type="ECO:0000256" key="1">
    <source>
        <dbReference type="SAM" id="Phobius"/>
    </source>
</evidence>
<dbReference type="InterPro" id="IPR043968">
    <property type="entry name" value="SGNH"/>
</dbReference>
<keyword evidence="1" id="KW-0472">Membrane</keyword>
<dbReference type="InterPro" id="IPR050879">
    <property type="entry name" value="Acyltransferase_3"/>
</dbReference>
<dbReference type="RefSeq" id="WP_050534508.1">
    <property type="nucleotide sequence ID" value="NZ_CTKE01000002.1"/>
</dbReference>
<sequence>MSSDITKYRAELDGLRAVAVISVLLYHVKFSLFGYEVFKGGFLGVDIFFVLSGYLITTIIFTQMNAGVFSLKDFFIRRIKRILPAMVAVLLVSSVFAFYFLLPDSLIIYVKTLLASLFFVSNLYFFGEDTYVSDSSEYKPLLHTWSLSVEWQFYLIFPFLCLWLFKRFKNKKLTIIFSLFLLSLVLSNILAYRQPNFAFYMLPSRMWELMAGSIVAIIILENKLNIGKIYYKVFPVVGLVLITLSILFINDGMLHPSVITLIPVLGTCLIILFSRDKNLASNFLSLKPMIFIGAISYSIYLWHQPLFVFYRIKIGEIGMSTSILLILLSIVISVLSFYLIEKPFRTKQLSRWKLIVITASPIILIMFSVFILVKNSSSDQTETFMSPLAKKMYEDFKVPEFRRLKGNSEGKNYLSGEKTIDCTNRSPLEACKFGDESWVVLGDSYAASFEYALQNELAEKGHGIISLTYEQCSFVSEKLWFGTAPECPEINRQRWQVINNFTDKKTFLIAANYAQFKDVKVVQEGEKKTNGMPVVGEELVWESLAENINKLLSLGHRVVVIYPIPSISTDVKIEYFRLLNMTNSHINKVYDKRTKGYYAALSLGETLDNSLTSNPNLIIIKPVDSLCSDNRCLIINKDGGLYNNGNHLSNAGARLVLGDVFQKLPQ</sequence>
<protein>
    <submittedName>
        <fullName evidence="4">Acyltransferase family protein</fullName>
        <ecNumber evidence="4">2.3.1.-</ecNumber>
    </submittedName>
</protein>
<feature type="transmembrane region" description="Helical" evidence="1">
    <location>
        <begin position="322"/>
        <end position="340"/>
    </location>
</feature>
<dbReference type="PANTHER" id="PTHR23028">
    <property type="entry name" value="ACETYLTRANSFERASE"/>
    <property type="match status" value="1"/>
</dbReference>
<evidence type="ECO:0000313" key="4">
    <source>
        <dbReference type="EMBL" id="CQI88013.1"/>
    </source>
</evidence>
<feature type="transmembrane region" description="Helical" evidence="1">
    <location>
        <begin position="229"/>
        <end position="248"/>
    </location>
</feature>
<dbReference type="InterPro" id="IPR002656">
    <property type="entry name" value="Acyl_transf_3_dom"/>
</dbReference>
<feature type="transmembrane region" description="Helical" evidence="1">
    <location>
        <begin position="197"/>
        <end position="220"/>
    </location>
</feature>
<dbReference type="Proteomes" id="UP000042054">
    <property type="component" value="Unassembled WGS sequence"/>
</dbReference>
<organism evidence="4 5">
    <name type="scientific">Yersinia rohdei</name>
    <dbReference type="NCBI Taxonomy" id="29485"/>
    <lineage>
        <taxon>Bacteria</taxon>
        <taxon>Pseudomonadati</taxon>
        <taxon>Pseudomonadota</taxon>
        <taxon>Gammaproteobacteria</taxon>
        <taxon>Enterobacterales</taxon>
        <taxon>Yersiniaceae</taxon>
        <taxon>Yersinia</taxon>
    </lineage>
</organism>
<name>A0A0U1HNA1_YERRO</name>
<keyword evidence="1" id="KW-1133">Transmembrane helix</keyword>
<dbReference type="PANTHER" id="PTHR23028:SF53">
    <property type="entry name" value="ACYL_TRANSF_3 DOMAIN-CONTAINING PROTEIN"/>
    <property type="match status" value="1"/>
</dbReference>
<feature type="transmembrane region" description="Helical" evidence="1">
    <location>
        <begin position="145"/>
        <end position="165"/>
    </location>
</feature>
<feature type="transmembrane region" description="Helical" evidence="1">
    <location>
        <begin position="254"/>
        <end position="272"/>
    </location>
</feature>